<dbReference type="InterPro" id="IPR006169">
    <property type="entry name" value="GTP1_OBG_dom"/>
</dbReference>
<dbReference type="InterPro" id="IPR006073">
    <property type="entry name" value="GTP-bd"/>
</dbReference>
<evidence type="ECO:0000256" key="3">
    <source>
        <dbReference type="ARBA" id="ARBA00022517"/>
    </source>
</evidence>
<evidence type="ECO:0000313" key="9">
    <source>
        <dbReference type="EMBL" id="KAH3721511.1"/>
    </source>
</evidence>
<dbReference type="InterPro" id="IPR031167">
    <property type="entry name" value="G_OBG"/>
</dbReference>
<dbReference type="PANTHER" id="PTHR11702">
    <property type="entry name" value="DEVELOPMENTALLY REGULATED GTP-BINDING PROTEIN-RELATED"/>
    <property type="match status" value="1"/>
</dbReference>
<reference evidence="9" key="1">
    <citation type="journal article" date="2019" name="bioRxiv">
        <title>The Genome of the Zebra Mussel, Dreissena polymorpha: A Resource for Invasive Species Research.</title>
        <authorList>
            <person name="McCartney M.A."/>
            <person name="Auch B."/>
            <person name="Kono T."/>
            <person name="Mallez S."/>
            <person name="Zhang Y."/>
            <person name="Obille A."/>
            <person name="Becker A."/>
            <person name="Abrahante J.E."/>
            <person name="Garbe J."/>
            <person name="Badalamenti J.P."/>
            <person name="Herman A."/>
            <person name="Mangelson H."/>
            <person name="Liachko I."/>
            <person name="Sullivan S."/>
            <person name="Sone E.D."/>
            <person name="Koren S."/>
            <person name="Silverstein K.A.T."/>
            <person name="Beckman K.B."/>
            <person name="Gohl D.M."/>
        </authorList>
    </citation>
    <scope>NUCLEOTIDE SEQUENCE</scope>
    <source>
        <strain evidence="9">Duluth1</strain>
        <tissue evidence="9">Whole animal</tissue>
    </source>
</reference>
<protein>
    <recommendedName>
        <fullName evidence="11">GTP-binding protein 10</fullName>
    </recommendedName>
</protein>
<name>A0A9D4CC83_DREPO</name>
<dbReference type="InterPro" id="IPR045086">
    <property type="entry name" value="OBG_GTPase"/>
</dbReference>
<dbReference type="GO" id="GO:0000287">
    <property type="term" value="F:magnesium ion binding"/>
    <property type="evidence" value="ECO:0007669"/>
    <property type="project" value="InterPro"/>
</dbReference>
<dbReference type="GO" id="GO:0005525">
    <property type="term" value="F:GTP binding"/>
    <property type="evidence" value="ECO:0007669"/>
    <property type="project" value="UniProtKB-KW"/>
</dbReference>
<proteinExistence type="inferred from homology"/>
<evidence type="ECO:0000313" key="10">
    <source>
        <dbReference type="Proteomes" id="UP000828390"/>
    </source>
</evidence>
<dbReference type="InterPro" id="IPR036726">
    <property type="entry name" value="GTP1_OBG_dom_sf"/>
</dbReference>
<comment type="subcellular location">
    <subcellularLocation>
        <location evidence="1">Nucleus</location>
        <location evidence="1">Nucleolus</location>
    </subcellularLocation>
</comment>
<evidence type="ECO:0000259" key="7">
    <source>
        <dbReference type="PROSITE" id="PS51710"/>
    </source>
</evidence>
<dbReference type="GO" id="GO:0042254">
    <property type="term" value="P:ribosome biogenesis"/>
    <property type="evidence" value="ECO:0007669"/>
    <property type="project" value="UniProtKB-UniRule"/>
</dbReference>
<organism evidence="9 10">
    <name type="scientific">Dreissena polymorpha</name>
    <name type="common">Zebra mussel</name>
    <name type="synonym">Mytilus polymorpha</name>
    <dbReference type="NCBI Taxonomy" id="45954"/>
    <lineage>
        <taxon>Eukaryota</taxon>
        <taxon>Metazoa</taxon>
        <taxon>Spiralia</taxon>
        <taxon>Lophotrochozoa</taxon>
        <taxon>Mollusca</taxon>
        <taxon>Bivalvia</taxon>
        <taxon>Autobranchia</taxon>
        <taxon>Heteroconchia</taxon>
        <taxon>Euheterodonta</taxon>
        <taxon>Imparidentia</taxon>
        <taxon>Neoheterodontei</taxon>
        <taxon>Myida</taxon>
        <taxon>Dreissenoidea</taxon>
        <taxon>Dreissenidae</taxon>
        <taxon>Dreissena</taxon>
    </lineage>
</organism>
<dbReference type="PANTHER" id="PTHR11702:SF43">
    <property type="entry name" value="GTP-BINDING PROTEIN 10"/>
    <property type="match status" value="1"/>
</dbReference>
<dbReference type="AlphaFoldDB" id="A0A9D4CC83"/>
<comment type="caution">
    <text evidence="9">The sequence shown here is derived from an EMBL/GenBank/DDBJ whole genome shotgun (WGS) entry which is preliminary data.</text>
</comment>
<dbReference type="InterPro" id="IPR014100">
    <property type="entry name" value="GTP-bd_Obg/CgtA"/>
</dbReference>
<dbReference type="CDD" id="cd01898">
    <property type="entry name" value="Obg"/>
    <property type="match status" value="1"/>
</dbReference>
<dbReference type="GO" id="GO:0005730">
    <property type="term" value="C:nucleolus"/>
    <property type="evidence" value="ECO:0007669"/>
    <property type="project" value="UniProtKB-SubCell"/>
</dbReference>
<dbReference type="PRINTS" id="PR00326">
    <property type="entry name" value="GTP1OBG"/>
</dbReference>
<feature type="domain" description="OBG-type G" evidence="7">
    <location>
        <begin position="157"/>
        <end position="352"/>
    </location>
</feature>
<dbReference type="PROSITE" id="PS51710">
    <property type="entry name" value="G_OBG"/>
    <property type="match status" value="1"/>
</dbReference>
<keyword evidence="6" id="KW-0539">Nucleus</keyword>
<evidence type="ECO:0000259" key="8">
    <source>
        <dbReference type="PROSITE" id="PS51883"/>
    </source>
</evidence>
<evidence type="ECO:0008006" key="11">
    <source>
        <dbReference type="Google" id="ProtNLM"/>
    </source>
</evidence>
<evidence type="ECO:0000256" key="6">
    <source>
        <dbReference type="ARBA" id="ARBA00023242"/>
    </source>
</evidence>
<sequence>MSLPKHIFKLSIRFYSKQRKRPFFDKVRIHVRGGAGGQGFPKFGGIGGRGGDVVIRATEKATFQKLVEITPLKRFTAGSGGNSSKQVLLGYNGEPHIVPVPLGVTITTDEGRVLGDLNKEGEEVVVAKGGAPGGPENNYTGLKGEAMSVTLDLKLLADIGLVGFPNAGKSTFLSVISRASPKIAAYPFTTLRPQIGVMEYADYRQITVADLPGLIEGAHLNYGLGHQFLKHVERTKMLLFIVDINGFQLSANHEARTAFETLLLLNKELELYNKDLLHKPAVVALNKIDTDATGDITNSVVDRIKHLPESLSDVDQSLHPETLIKFREIYKISTLEEINIETMKGRLRACLDVFASEQDIRMKDERVLDQEQEMRKIESVHGKERLKKKLV</sequence>
<accession>A0A9D4CC83</accession>
<dbReference type="GO" id="GO:0005739">
    <property type="term" value="C:mitochondrion"/>
    <property type="evidence" value="ECO:0007669"/>
    <property type="project" value="TreeGrafter"/>
</dbReference>
<dbReference type="Pfam" id="PF01018">
    <property type="entry name" value="GTP1_OBG"/>
    <property type="match status" value="1"/>
</dbReference>
<dbReference type="OrthoDB" id="347018at2759"/>
<dbReference type="PIRSF" id="PIRSF002401">
    <property type="entry name" value="GTP_bd_Obg/CgtA"/>
    <property type="match status" value="1"/>
</dbReference>
<evidence type="ECO:0000256" key="4">
    <source>
        <dbReference type="ARBA" id="ARBA00022741"/>
    </source>
</evidence>
<dbReference type="Gene3D" id="2.70.210.12">
    <property type="entry name" value="GTP1/OBG domain"/>
    <property type="match status" value="1"/>
</dbReference>
<keyword evidence="4" id="KW-0547">Nucleotide-binding</keyword>
<evidence type="ECO:0000256" key="5">
    <source>
        <dbReference type="ARBA" id="ARBA00023134"/>
    </source>
</evidence>
<keyword evidence="10" id="KW-1185">Reference proteome</keyword>
<dbReference type="PROSITE" id="PS51883">
    <property type="entry name" value="OBG"/>
    <property type="match status" value="1"/>
</dbReference>
<comment type="similarity">
    <text evidence="2">Belongs to the TRAFAC class OBG-HflX-like GTPase superfamily. OBG GTPase family.</text>
</comment>
<dbReference type="Proteomes" id="UP000828390">
    <property type="component" value="Unassembled WGS sequence"/>
</dbReference>
<reference evidence="9" key="2">
    <citation type="submission" date="2020-11" db="EMBL/GenBank/DDBJ databases">
        <authorList>
            <person name="McCartney M.A."/>
            <person name="Auch B."/>
            <person name="Kono T."/>
            <person name="Mallez S."/>
            <person name="Becker A."/>
            <person name="Gohl D.M."/>
            <person name="Silverstein K.A.T."/>
            <person name="Koren S."/>
            <person name="Bechman K.B."/>
            <person name="Herman A."/>
            <person name="Abrahante J.E."/>
            <person name="Garbe J."/>
        </authorList>
    </citation>
    <scope>NUCLEOTIDE SEQUENCE</scope>
    <source>
        <strain evidence="9">Duluth1</strain>
        <tissue evidence="9">Whole animal</tissue>
    </source>
</reference>
<keyword evidence="5" id="KW-0342">GTP-binding</keyword>
<feature type="domain" description="Obg" evidence="8">
    <location>
        <begin position="21"/>
        <end position="156"/>
    </location>
</feature>
<gene>
    <name evidence="9" type="ORF">DPMN_064440</name>
</gene>
<dbReference type="SUPFAM" id="SSF82051">
    <property type="entry name" value="Obg GTP-binding protein N-terminal domain"/>
    <property type="match status" value="1"/>
</dbReference>
<keyword evidence="3" id="KW-0690">Ribosome biogenesis</keyword>
<dbReference type="EMBL" id="JAIWYP010000013">
    <property type="protein sequence ID" value="KAH3721511.1"/>
    <property type="molecule type" value="Genomic_DNA"/>
</dbReference>
<dbReference type="GO" id="GO:0003924">
    <property type="term" value="F:GTPase activity"/>
    <property type="evidence" value="ECO:0007669"/>
    <property type="project" value="InterPro"/>
</dbReference>
<dbReference type="Pfam" id="PF01926">
    <property type="entry name" value="MMR_HSR1"/>
    <property type="match status" value="1"/>
</dbReference>
<evidence type="ECO:0000256" key="2">
    <source>
        <dbReference type="ARBA" id="ARBA00007699"/>
    </source>
</evidence>
<evidence type="ECO:0000256" key="1">
    <source>
        <dbReference type="ARBA" id="ARBA00004604"/>
    </source>
</evidence>
<dbReference type="Gene3D" id="3.40.50.300">
    <property type="entry name" value="P-loop containing nucleotide triphosphate hydrolases"/>
    <property type="match status" value="1"/>
</dbReference>
<dbReference type="InterPro" id="IPR027417">
    <property type="entry name" value="P-loop_NTPase"/>
</dbReference>
<dbReference type="SUPFAM" id="SSF52540">
    <property type="entry name" value="P-loop containing nucleoside triphosphate hydrolases"/>
    <property type="match status" value="1"/>
</dbReference>